<sequence>MSKPTLTIITTPASAPATEPPTPAYDEEPCSAHPDERSPSTGQLQSPSDCSDQIGRTGRESPSTDEMVGTPGIAQDGGNRSSVGGQEEAGKAKAWSSTISTSYGLEASTDTGRDDFAESSGRAVEVKVWFPLSNSGSCPKIYVRERENTDNQGKIRLNTSGPNASPASLPSKSGPSGFKAFLMKTFGLGKSSSDEQKKKDRTPVASPSPSSKTRNQRSPALQTQLPVAATSTAATPTAATPTTATPTSFVRISGSRSPPALATPVFASSSAPQPSVSRQIQSSTLAPPRSPADVPLPPSPLITQGSPAMASSTFAASSPSHPEGAVQSRLSVESRKTDRSEQTTVATSELIPGTEADVDSRRTDRSGDLSSNEGTRVTVSEKSKFDAIRE</sequence>
<accession>A0ACC2WJB0</accession>
<organism evidence="1 2">
    <name type="scientific">Naganishia adeliensis</name>
    <dbReference type="NCBI Taxonomy" id="92952"/>
    <lineage>
        <taxon>Eukaryota</taxon>
        <taxon>Fungi</taxon>
        <taxon>Dikarya</taxon>
        <taxon>Basidiomycota</taxon>
        <taxon>Agaricomycotina</taxon>
        <taxon>Tremellomycetes</taxon>
        <taxon>Filobasidiales</taxon>
        <taxon>Filobasidiaceae</taxon>
        <taxon>Naganishia</taxon>
    </lineage>
</organism>
<dbReference type="EMBL" id="JASBWS010000020">
    <property type="protein sequence ID" value="KAJ9111162.1"/>
    <property type="molecule type" value="Genomic_DNA"/>
</dbReference>
<proteinExistence type="predicted"/>
<protein>
    <submittedName>
        <fullName evidence="1">Uncharacterized protein</fullName>
    </submittedName>
</protein>
<keyword evidence="2" id="KW-1185">Reference proteome</keyword>
<reference evidence="1" key="1">
    <citation type="submission" date="2023-04" db="EMBL/GenBank/DDBJ databases">
        <title>Draft Genome sequencing of Naganishia species isolated from polar environments using Oxford Nanopore Technology.</title>
        <authorList>
            <person name="Leo P."/>
            <person name="Venkateswaran K."/>
        </authorList>
    </citation>
    <scope>NUCLEOTIDE SEQUENCE</scope>
    <source>
        <strain evidence="1">MNA-CCFEE 5262</strain>
    </source>
</reference>
<dbReference type="Proteomes" id="UP001230649">
    <property type="component" value="Unassembled WGS sequence"/>
</dbReference>
<name>A0ACC2WJB0_9TREE</name>
<gene>
    <name evidence="1" type="ORF">QFC20_002656</name>
</gene>
<evidence type="ECO:0000313" key="2">
    <source>
        <dbReference type="Proteomes" id="UP001230649"/>
    </source>
</evidence>
<comment type="caution">
    <text evidence="1">The sequence shown here is derived from an EMBL/GenBank/DDBJ whole genome shotgun (WGS) entry which is preliminary data.</text>
</comment>
<evidence type="ECO:0000313" key="1">
    <source>
        <dbReference type="EMBL" id="KAJ9111162.1"/>
    </source>
</evidence>